<proteinExistence type="predicted"/>
<dbReference type="Proteomes" id="UP001597229">
    <property type="component" value="Unassembled WGS sequence"/>
</dbReference>
<comment type="caution">
    <text evidence="2">The sequence shown here is derived from an EMBL/GenBank/DDBJ whole genome shotgun (WGS) entry which is preliminary data.</text>
</comment>
<keyword evidence="1" id="KW-1133">Transmembrane helix</keyword>
<evidence type="ECO:0000256" key="1">
    <source>
        <dbReference type="SAM" id="Phobius"/>
    </source>
</evidence>
<keyword evidence="1" id="KW-0812">Transmembrane</keyword>
<sequence>MSVTASEQPAGLLGRSSVQFGIAGATQAAAAACCVALPLPGWYGVAALLLLTTAWCVVLPVRLAAVLALAGWAWATGFAVNELGQLTFAPMDLLRLATYLAVGTWASRAQ</sequence>
<name>A0ABW3W598_9ACTN</name>
<keyword evidence="3" id="KW-1185">Reference proteome</keyword>
<protein>
    <recommendedName>
        <fullName evidence="4">Apolipoprotein N-acyltransferase</fullName>
    </recommendedName>
</protein>
<organism evidence="2 3">
    <name type="scientific">Nocardioides ginsengisoli</name>
    <dbReference type="NCBI Taxonomy" id="363868"/>
    <lineage>
        <taxon>Bacteria</taxon>
        <taxon>Bacillati</taxon>
        <taxon>Actinomycetota</taxon>
        <taxon>Actinomycetes</taxon>
        <taxon>Propionibacteriales</taxon>
        <taxon>Nocardioidaceae</taxon>
        <taxon>Nocardioides</taxon>
    </lineage>
</organism>
<evidence type="ECO:0000313" key="2">
    <source>
        <dbReference type="EMBL" id="MFD1250452.1"/>
    </source>
</evidence>
<reference evidence="3" key="1">
    <citation type="journal article" date="2019" name="Int. J. Syst. Evol. Microbiol.">
        <title>The Global Catalogue of Microorganisms (GCM) 10K type strain sequencing project: providing services to taxonomists for standard genome sequencing and annotation.</title>
        <authorList>
            <consortium name="The Broad Institute Genomics Platform"/>
            <consortium name="The Broad Institute Genome Sequencing Center for Infectious Disease"/>
            <person name="Wu L."/>
            <person name="Ma J."/>
        </authorList>
    </citation>
    <scope>NUCLEOTIDE SEQUENCE [LARGE SCALE GENOMIC DNA]</scope>
    <source>
        <strain evidence="3">CCUG 52478</strain>
    </source>
</reference>
<evidence type="ECO:0000313" key="3">
    <source>
        <dbReference type="Proteomes" id="UP001597229"/>
    </source>
</evidence>
<keyword evidence="1" id="KW-0472">Membrane</keyword>
<dbReference type="EMBL" id="JBHTLX010000024">
    <property type="protein sequence ID" value="MFD1250452.1"/>
    <property type="molecule type" value="Genomic_DNA"/>
</dbReference>
<dbReference type="RefSeq" id="WP_367919078.1">
    <property type="nucleotide sequence ID" value="NZ_BAABAC010000018.1"/>
</dbReference>
<gene>
    <name evidence="2" type="ORF">ACFQ3F_21855</name>
</gene>
<evidence type="ECO:0008006" key="4">
    <source>
        <dbReference type="Google" id="ProtNLM"/>
    </source>
</evidence>
<feature type="transmembrane region" description="Helical" evidence="1">
    <location>
        <begin position="46"/>
        <end position="74"/>
    </location>
</feature>
<accession>A0ABW3W598</accession>